<comment type="caution">
    <text evidence="1">The sequence shown here is derived from an EMBL/GenBank/DDBJ whole genome shotgun (WGS) entry which is preliminary data.</text>
</comment>
<sequence>MKDSKVIRSFSRDSEIGMEVSRLKETPEYEFFCPKHEQIVQSYPGRCPICSLILIRREKSEKFDSASFGFPKHLGKSEVLQVPLIPLS</sequence>
<evidence type="ECO:0000313" key="2">
    <source>
        <dbReference type="Proteomes" id="UP000094669"/>
    </source>
</evidence>
<gene>
    <name evidence="1" type="ORF">BES34_017015</name>
</gene>
<keyword evidence="2" id="KW-1185">Reference proteome</keyword>
<protein>
    <submittedName>
        <fullName evidence="1">Uncharacterized protein</fullName>
    </submittedName>
</protein>
<dbReference type="Proteomes" id="UP000094669">
    <property type="component" value="Unassembled WGS sequence"/>
</dbReference>
<accession>A0ABX4YEZ0</accession>
<reference evidence="1" key="1">
    <citation type="submission" date="2018-01" db="EMBL/GenBank/DDBJ databases">
        <title>Genomic characterization of Leptospira inadai serogroup Lyme isolated from captured rat in Brazil and comparative analysis with human reference strain.</title>
        <authorList>
            <person name="Moreno L.Z."/>
            <person name="Loureiro A.P."/>
            <person name="Miraglia F."/>
            <person name="Kremer F.S."/>
            <person name="Eslabao M.R."/>
            <person name="Dellagostin O.A."/>
            <person name="Lilenbaum W."/>
            <person name="Moreno A.M."/>
        </authorList>
    </citation>
    <scope>NUCLEOTIDE SEQUENCE [LARGE SCALE GENOMIC DNA]</scope>
    <source>
        <strain evidence="1">M34/99</strain>
    </source>
</reference>
<name>A0ABX4YEZ0_9LEPT</name>
<dbReference type="EMBL" id="MCRM02000022">
    <property type="protein sequence ID" value="PNV73607.1"/>
    <property type="molecule type" value="Genomic_DNA"/>
</dbReference>
<organism evidence="1 2">
    <name type="scientific">Leptospira inadai serovar Lyme</name>
    <dbReference type="NCBI Taxonomy" id="293084"/>
    <lineage>
        <taxon>Bacteria</taxon>
        <taxon>Pseudomonadati</taxon>
        <taxon>Spirochaetota</taxon>
        <taxon>Spirochaetia</taxon>
        <taxon>Leptospirales</taxon>
        <taxon>Leptospiraceae</taxon>
        <taxon>Leptospira</taxon>
    </lineage>
</organism>
<proteinExistence type="predicted"/>
<evidence type="ECO:0000313" key="1">
    <source>
        <dbReference type="EMBL" id="PNV73607.1"/>
    </source>
</evidence>